<evidence type="ECO:0000256" key="1">
    <source>
        <dbReference type="SAM" id="MobiDB-lite"/>
    </source>
</evidence>
<evidence type="ECO:0000313" key="5">
    <source>
        <dbReference type="Proteomes" id="UP001596023"/>
    </source>
</evidence>
<dbReference type="PROSITE" id="PS51257">
    <property type="entry name" value="PROKAR_LIPOPROTEIN"/>
    <property type="match status" value="1"/>
</dbReference>
<dbReference type="RefSeq" id="WP_379993331.1">
    <property type="nucleotide sequence ID" value="NZ_JBHSGN010000002.1"/>
</dbReference>
<feature type="signal peptide" evidence="3">
    <location>
        <begin position="1"/>
        <end position="18"/>
    </location>
</feature>
<gene>
    <name evidence="4" type="ORF">ACFO6W_00430</name>
</gene>
<keyword evidence="2" id="KW-0472">Membrane</keyword>
<dbReference type="Proteomes" id="UP001596023">
    <property type="component" value="Unassembled WGS sequence"/>
</dbReference>
<name>A0ABV9KQR5_9BACT</name>
<evidence type="ECO:0000256" key="2">
    <source>
        <dbReference type="SAM" id="Phobius"/>
    </source>
</evidence>
<proteinExistence type="predicted"/>
<comment type="caution">
    <text evidence="4">The sequence shown here is derived from an EMBL/GenBank/DDBJ whole genome shotgun (WGS) entry which is preliminary data.</text>
</comment>
<feature type="compositionally biased region" description="Basic and acidic residues" evidence="1">
    <location>
        <begin position="121"/>
        <end position="133"/>
    </location>
</feature>
<keyword evidence="3" id="KW-0732">Signal</keyword>
<evidence type="ECO:0000256" key="3">
    <source>
        <dbReference type="SAM" id="SignalP"/>
    </source>
</evidence>
<protein>
    <recommendedName>
        <fullName evidence="6">Lipoprotein</fullName>
    </recommendedName>
</protein>
<keyword evidence="2" id="KW-0812">Transmembrane</keyword>
<feature type="compositionally biased region" description="Basic and acidic residues" evidence="1">
    <location>
        <begin position="84"/>
        <end position="111"/>
    </location>
</feature>
<sequence length="165" mass="18440">MKKALTISLLILICLALAGCRSNREMNRKTELSSETAKNASILTKDSADIKTKSSSSKEKVHNEVRYLEVTDFNPDGTIKSISKEWRGIDQQEKESSHQESSDNSVKETKVDSTSVTKAKKKEEVKKKNTDDSRPIQGSEWIYFVIGIVVIFIISKVAGSMRKKG</sequence>
<feature type="transmembrane region" description="Helical" evidence="2">
    <location>
        <begin position="141"/>
        <end position="159"/>
    </location>
</feature>
<dbReference type="EMBL" id="JBHSGN010000002">
    <property type="protein sequence ID" value="MFC4672149.1"/>
    <property type="molecule type" value="Genomic_DNA"/>
</dbReference>
<organism evidence="4 5">
    <name type="scientific">Dysgonomonas termitidis</name>
    <dbReference type="NCBI Taxonomy" id="1516126"/>
    <lineage>
        <taxon>Bacteria</taxon>
        <taxon>Pseudomonadati</taxon>
        <taxon>Bacteroidota</taxon>
        <taxon>Bacteroidia</taxon>
        <taxon>Bacteroidales</taxon>
        <taxon>Dysgonomonadaceae</taxon>
        <taxon>Dysgonomonas</taxon>
    </lineage>
</organism>
<reference evidence="5" key="1">
    <citation type="journal article" date="2019" name="Int. J. Syst. Evol. Microbiol.">
        <title>The Global Catalogue of Microorganisms (GCM) 10K type strain sequencing project: providing services to taxonomists for standard genome sequencing and annotation.</title>
        <authorList>
            <consortium name="The Broad Institute Genomics Platform"/>
            <consortium name="The Broad Institute Genome Sequencing Center for Infectious Disease"/>
            <person name="Wu L."/>
            <person name="Ma J."/>
        </authorList>
    </citation>
    <scope>NUCLEOTIDE SEQUENCE [LARGE SCALE GENOMIC DNA]</scope>
    <source>
        <strain evidence="5">CCUG 66188</strain>
    </source>
</reference>
<evidence type="ECO:0008006" key="6">
    <source>
        <dbReference type="Google" id="ProtNLM"/>
    </source>
</evidence>
<keyword evidence="5" id="KW-1185">Reference proteome</keyword>
<accession>A0ABV9KQR5</accession>
<evidence type="ECO:0000313" key="4">
    <source>
        <dbReference type="EMBL" id="MFC4672149.1"/>
    </source>
</evidence>
<feature type="region of interest" description="Disordered" evidence="1">
    <location>
        <begin position="84"/>
        <end position="133"/>
    </location>
</feature>
<keyword evidence="2" id="KW-1133">Transmembrane helix</keyword>
<feature type="chain" id="PRO_5045967080" description="Lipoprotein" evidence="3">
    <location>
        <begin position="19"/>
        <end position="165"/>
    </location>
</feature>